<gene>
    <name evidence="2" type="ORF">BFP71_06115</name>
</gene>
<dbReference type="AlphaFoldDB" id="A0A1E5T2W6"/>
<keyword evidence="1" id="KW-0472">Membrane</keyword>
<dbReference type="Proteomes" id="UP000095552">
    <property type="component" value="Unassembled WGS sequence"/>
</dbReference>
<dbReference type="RefSeq" id="WP_069834614.1">
    <property type="nucleotide sequence ID" value="NZ_MDGQ01000004.1"/>
</dbReference>
<sequence length="147" mass="17403">MIISKPQRKTIFSLTIFTIVCGFGSIYFLRQILDDAEGTWRYIMLGILVLTTSILLSKLLFGYKVIKISHDLVHIYFPFRFFKTTQEIKNLGAWQETKVMTNKTEFRQLKLVFLNKGYVKLSNQENSNYDKVYKYIKRKAPKKEVRD</sequence>
<dbReference type="STRING" id="1563681.BFP71_06115"/>
<evidence type="ECO:0000256" key="1">
    <source>
        <dbReference type="SAM" id="Phobius"/>
    </source>
</evidence>
<dbReference type="OrthoDB" id="981130at2"/>
<evidence type="ECO:0000313" key="3">
    <source>
        <dbReference type="Proteomes" id="UP000095552"/>
    </source>
</evidence>
<organism evidence="2 3">
    <name type="scientific">Roseivirga misakiensis</name>
    <dbReference type="NCBI Taxonomy" id="1563681"/>
    <lineage>
        <taxon>Bacteria</taxon>
        <taxon>Pseudomonadati</taxon>
        <taxon>Bacteroidota</taxon>
        <taxon>Cytophagia</taxon>
        <taxon>Cytophagales</taxon>
        <taxon>Roseivirgaceae</taxon>
        <taxon>Roseivirga</taxon>
    </lineage>
</organism>
<feature type="transmembrane region" description="Helical" evidence="1">
    <location>
        <begin position="12"/>
        <end position="30"/>
    </location>
</feature>
<dbReference type="EMBL" id="MDGQ01000004">
    <property type="protein sequence ID" value="OEK05696.1"/>
    <property type="molecule type" value="Genomic_DNA"/>
</dbReference>
<evidence type="ECO:0000313" key="2">
    <source>
        <dbReference type="EMBL" id="OEK05696.1"/>
    </source>
</evidence>
<accession>A0A1E5T2W6</accession>
<keyword evidence="1" id="KW-1133">Transmembrane helix</keyword>
<keyword evidence="1" id="KW-0812">Transmembrane</keyword>
<reference evidence="2" key="1">
    <citation type="submission" date="2016-08" db="EMBL/GenBank/DDBJ databases">
        <title>Draft genome of Fabibacter sp. strain SK-8.</title>
        <authorList>
            <person name="Wong S.-K."/>
            <person name="Hamasaki K."/>
            <person name="Yoshizawa S."/>
        </authorList>
    </citation>
    <scope>NUCLEOTIDE SEQUENCE [LARGE SCALE GENOMIC DNA]</scope>
    <source>
        <strain evidence="2">SK-8</strain>
    </source>
</reference>
<comment type="caution">
    <text evidence="2">The sequence shown here is derived from an EMBL/GenBank/DDBJ whole genome shotgun (WGS) entry which is preliminary data.</text>
</comment>
<proteinExistence type="predicted"/>
<feature type="transmembrane region" description="Helical" evidence="1">
    <location>
        <begin position="42"/>
        <end position="61"/>
    </location>
</feature>
<keyword evidence="3" id="KW-1185">Reference proteome</keyword>
<name>A0A1E5T2W6_9BACT</name>
<protein>
    <submittedName>
        <fullName evidence="2">Uncharacterized protein</fullName>
    </submittedName>
</protein>